<dbReference type="InParanoid" id="A0A1Y2EUX6"/>
<organism evidence="2 3">
    <name type="scientific">Leucosporidium creatinivorum</name>
    <dbReference type="NCBI Taxonomy" id="106004"/>
    <lineage>
        <taxon>Eukaryota</taxon>
        <taxon>Fungi</taxon>
        <taxon>Dikarya</taxon>
        <taxon>Basidiomycota</taxon>
        <taxon>Pucciniomycotina</taxon>
        <taxon>Microbotryomycetes</taxon>
        <taxon>Leucosporidiales</taxon>
        <taxon>Leucosporidium</taxon>
    </lineage>
</organism>
<sequence length="343" mass="38330">MASPQTTSTPPPSYTIPPFPFKDLLLGGPFGDWRDDFERDGYAVIPAIPRERALEYRERAFDWLEAAGHGFKRDDPSTFKQEHLPIYQRGGMYGGNAYGFGQCQFVWDIRTEPGVIAAFELLWGTSELVVSFDGGSLMLPGQAPKAGEDSSWQHIDQSPSRVGFFVAQGLVNLNDNGQEDGGLLVMKGSSRLMSKFFDLHGRPPIPADRIDWHKFSNEEKQWFIDQGCEWIKVDAGPGDLILWDSSTMHQNRPPSGQRDRMVTYVCMGPANLLTEKDKEVRKTAFAAKLGSSHTPFHGFFSFPMPSPLPSRPETGKPDEQYAVAADPRKETEQILKLAGVKPY</sequence>
<accession>A0A1Y2EUX6</accession>
<evidence type="ECO:0008006" key="4">
    <source>
        <dbReference type="Google" id="ProtNLM"/>
    </source>
</evidence>
<dbReference type="PANTHER" id="PTHR31630">
    <property type="entry name" value="PHYTANOYL-COA DIOXYGENASE-RELATED-RELATED"/>
    <property type="match status" value="1"/>
</dbReference>
<evidence type="ECO:0000313" key="3">
    <source>
        <dbReference type="Proteomes" id="UP000193467"/>
    </source>
</evidence>
<dbReference type="EMBL" id="MCGR01000038">
    <property type="protein sequence ID" value="ORY75317.1"/>
    <property type="molecule type" value="Genomic_DNA"/>
</dbReference>
<dbReference type="OrthoDB" id="445007at2759"/>
<protein>
    <recommendedName>
        <fullName evidence="4">Phytanoyl-CoA dioxygenase</fullName>
    </recommendedName>
</protein>
<dbReference type="Proteomes" id="UP000193467">
    <property type="component" value="Unassembled WGS sequence"/>
</dbReference>
<keyword evidence="3" id="KW-1185">Reference proteome</keyword>
<feature type="region of interest" description="Disordered" evidence="1">
    <location>
        <begin position="304"/>
        <end position="327"/>
    </location>
</feature>
<dbReference type="Gene3D" id="2.60.120.620">
    <property type="entry name" value="q2cbj1_9rhob like domain"/>
    <property type="match status" value="1"/>
</dbReference>
<comment type="caution">
    <text evidence="2">The sequence shown here is derived from an EMBL/GenBank/DDBJ whole genome shotgun (WGS) entry which is preliminary data.</text>
</comment>
<evidence type="ECO:0000256" key="1">
    <source>
        <dbReference type="SAM" id="MobiDB-lite"/>
    </source>
</evidence>
<dbReference type="Pfam" id="PF05721">
    <property type="entry name" value="PhyH"/>
    <property type="match status" value="1"/>
</dbReference>
<evidence type="ECO:0000313" key="2">
    <source>
        <dbReference type="EMBL" id="ORY75317.1"/>
    </source>
</evidence>
<gene>
    <name evidence="2" type="ORF">BCR35DRAFT_306288</name>
</gene>
<reference evidence="2 3" key="1">
    <citation type="submission" date="2016-07" db="EMBL/GenBank/DDBJ databases">
        <title>Pervasive Adenine N6-methylation of Active Genes in Fungi.</title>
        <authorList>
            <consortium name="DOE Joint Genome Institute"/>
            <person name="Mondo S.J."/>
            <person name="Dannebaum R.O."/>
            <person name="Kuo R.C."/>
            <person name="Labutti K."/>
            <person name="Haridas S."/>
            <person name="Kuo A."/>
            <person name="Salamov A."/>
            <person name="Ahrendt S.R."/>
            <person name="Lipzen A."/>
            <person name="Sullivan W."/>
            <person name="Andreopoulos W.B."/>
            <person name="Clum A."/>
            <person name="Lindquist E."/>
            <person name="Daum C."/>
            <person name="Ramamoorthy G.K."/>
            <person name="Gryganskyi A."/>
            <person name="Culley D."/>
            <person name="Magnuson J.K."/>
            <person name="James T.Y."/>
            <person name="O'Malley M.A."/>
            <person name="Stajich J.E."/>
            <person name="Spatafora J.W."/>
            <person name="Visel A."/>
            <person name="Grigoriev I.V."/>
        </authorList>
    </citation>
    <scope>NUCLEOTIDE SEQUENCE [LARGE SCALE GENOMIC DNA]</scope>
    <source>
        <strain evidence="2 3">62-1032</strain>
    </source>
</reference>
<dbReference type="SUPFAM" id="SSF51197">
    <property type="entry name" value="Clavaminate synthase-like"/>
    <property type="match status" value="1"/>
</dbReference>
<proteinExistence type="predicted"/>
<dbReference type="InterPro" id="IPR008775">
    <property type="entry name" value="Phytyl_CoA_dOase-like"/>
</dbReference>
<name>A0A1Y2EUX6_9BASI</name>
<dbReference type="PANTHER" id="PTHR31630:SF6">
    <property type="entry name" value="PHYTANOYL-COA DIOXYGENASE-RELATED"/>
    <property type="match status" value="1"/>
</dbReference>
<dbReference type="AlphaFoldDB" id="A0A1Y2EUX6"/>